<proteinExistence type="inferred from homology"/>
<feature type="domain" description="Adenosine deaminase" evidence="6">
    <location>
        <begin position="11"/>
        <end position="327"/>
    </location>
</feature>
<evidence type="ECO:0000256" key="5">
    <source>
        <dbReference type="ARBA" id="ARBA00022833"/>
    </source>
</evidence>
<dbReference type="GO" id="GO:0016787">
    <property type="term" value="F:hydrolase activity"/>
    <property type="evidence" value="ECO:0007669"/>
    <property type="project" value="UniProtKB-KW"/>
</dbReference>
<dbReference type="NCBIfam" id="TIGR01430">
    <property type="entry name" value="aden_deam"/>
    <property type="match status" value="1"/>
</dbReference>
<evidence type="ECO:0000256" key="3">
    <source>
        <dbReference type="ARBA" id="ARBA00022723"/>
    </source>
</evidence>
<evidence type="ECO:0000256" key="2">
    <source>
        <dbReference type="ARBA" id="ARBA00006676"/>
    </source>
</evidence>
<sequence>MDTETFLRRLPKGDLHLHLAGALRPATLVELARKHDVPLRTTDPQHLYNFADFYDFLDVVRAAASCIRDHGDFARVAYECLADAAQAGNLKYAEMFFNPTDYLPAGVPYRTMAEGYAEGIRQAEADLGVTGRLIPSINRELGPDTARQMLDAVLEHRIEQVIGIGMDGAERSGPPEQYAEVYQAAGRAGLRRTAHTCEDNQTLAEAPPANITTTLDALGCDRIDHGYNILGDPAVVRRCAEEDTPFTVCSHTCVPQRLTTRWKTLRTMQRAGLFMVVCTDDPPMYRTDIGTAYVTIARELAQTPAEAAQSALAALDATWLDDTDKRAQRKAFTDEIAALTIALEN</sequence>
<evidence type="ECO:0000313" key="7">
    <source>
        <dbReference type="EMBL" id="MDI3403180.1"/>
    </source>
</evidence>
<accession>A0ABT6S517</accession>
<evidence type="ECO:0000259" key="6">
    <source>
        <dbReference type="Pfam" id="PF00962"/>
    </source>
</evidence>
<gene>
    <name evidence="7" type="primary">add</name>
    <name evidence="7" type="ORF">QIS96_04985</name>
</gene>
<dbReference type="Proteomes" id="UP001223978">
    <property type="component" value="Unassembled WGS sequence"/>
</dbReference>
<keyword evidence="3" id="KW-0479">Metal-binding</keyword>
<keyword evidence="4 7" id="KW-0378">Hydrolase</keyword>
<evidence type="ECO:0000256" key="1">
    <source>
        <dbReference type="ARBA" id="ARBA00001947"/>
    </source>
</evidence>
<dbReference type="PANTHER" id="PTHR43114">
    <property type="entry name" value="ADENINE DEAMINASE"/>
    <property type="match status" value="1"/>
</dbReference>
<comment type="cofactor">
    <cofactor evidence="1">
        <name>Zn(2+)</name>
        <dbReference type="ChEBI" id="CHEBI:29105"/>
    </cofactor>
</comment>
<dbReference type="Gene3D" id="3.20.20.140">
    <property type="entry name" value="Metal-dependent hydrolases"/>
    <property type="match status" value="1"/>
</dbReference>
<name>A0ABT6S517_9ACTN</name>
<dbReference type="InterPro" id="IPR006330">
    <property type="entry name" value="Ado/ade_deaminase"/>
</dbReference>
<protein>
    <submittedName>
        <fullName evidence="7">Adenosine deaminase</fullName>
        <ecNumber evidence="7">3.5.4.4</ecNumber>
    </submittedName>
</protein>
<dbReference type="EMBL" id="JASCIQ010000004">
    <property type="protein sequence ID" value="MDI3403180.1"/>
    <property type="molecule type" value="Genomic_DNA"/>
</dbReference>
<comment type="caution">
    <text evidence="7">The sequence shown here is derived from an EMBL/GenBank/DDBJ whole genome shotgun (WGS) entry which is preliminary data.</text>
</comment>
<dbReference type="PANTHER" id="PTHR43114:SF6">
    <property type="entry name" value="ADENINE DEAMINASE"/>
    <property type="match status" value="1"/>
</dbReference>
<dbReference type="InterPro" id="IPR032466">
    <property type="entry name" value="Metal_Hydrolase"/>
</dbReference>
<keyword evidence="5" id="KW-0862">Zinc</keyword>
<dbReference type="SUPFAM" id="SSF51556">
    <property type="entry name" value="Metallo-dependent hydrolases"/>
    <property type="match status" value="1"/>
</dbReference>
<comment type="similarity">
    <text evidence="2">Belongs to the metallo-dependent hydrolases superfamily. Adenosine and AMP deaminases family.</text>
</comment>
<dbReference type="Pfam" id="PF00962">
    <property type="entry name" value="A_deaminase"/>
    <property type="match status" value="1"/>
</dbReference>
<organism evidence="7 8">
    <name type="scientific">Streptomyces cavernicola</name>
    <dbReference type="NCBI Taxonomy" id="3043613"/>
    <lineage>
        <taxon>Bacteria</taxon>
        <taxon>Bacillati</taxon>
        <taxon>Actinomycetota</taxon>
        <taxon>Actinomycetes</taxon>
        <taxon>Kitasatosporales</taxon>
        <taxon>Streptomycetaceae</taxon>
        <taxon>Streptomyces</taxon>
    </lineage>
</organism>
<dbReference type="EC" id="3.5.4.4" evidence="7"/>
<keyword evidence="8" id="KW-1185">Reference proteome</keyword>
<evidence type="ECO:0000256" key="4">
    <source>
        <dbReference type="ARBA" id="ARBA00022801"/>
    </source>
</evidence>
<dbReference type="InterPro" id="IPR001365">
    <property type="entry name" value="A_deaminase_dom"/>
</dbReference>
<reference evidence="7 8" key="1">
    <citation type="submission" date="2023-05" db="EMBL/GenBank/DDBJ databases">
        <title>Draft genome sequence of Streptomyces sp. B-S-A6 isolated from a cave soil in Thailand.</title>
        <authorList>
            <person name="Chamroensaksri N."/>
            <person name="Muangham S."/>
        </authorList>
    </citation>
    <scope>NUCLEOTIDE SEQUENCE [LARGE SCALE GENOMIC DNA]</scope>
    <source>
        <strain evidence="7 8">B-S-A6</strain>
    </source>
</reference>
<dbReference type="RefSeq" id="WP_282541134.1">
    <property type="nucleotide sequence ID" value="NZ_JASCIQ010000004.1"/>
</dbReference>
<evidence type="ECO:0000313" key="8">
    <source>
        <dbReference type="Proteomes" id="UP001223978"/>
    </source>
</evidence>